<organism evidence="4 5">
    <name type="scientific">Stephanodiscus triporus</name>
    <dbReference type="NCBI Taxonomy" id="2934178"/>
    <lineage>
        <taxon>Eukaryota</taxon>
        <taxon>Sar</taxon>
        <taxon>Stramenopiles</taxon>
        <taxon>Ochrophyta</taxon>
        <taxon>Bacillariophyta</taxon>
        <taxon>Coscinodiscophyceae</taxon>
        <taxon>Thalassiosirophycidae</taxon>
        <taxon>Stephanodiscales</taxon>
        <taxon>Stephanodiscaceae</taxon>
        <taxon>Stephanodiscus</taxon>
    </lineage>
</organism>
<feature type="non-terminal residue" evidence="4">
    <location>
        <position position="1"/>
    </location>
</feature>
<dbReference type="Proteomes" id="UP001530315">
    <property type="component" value="Unassembled WGS sequence"/>
</dbReference>
<dbReference type="InterPro" id="IPR000086">
    <property type="entry name" value="NUDIX_hydrolase_dom"/>
</dbReference>
<feature type="domain" description="Nudix hydrolase" evidence="3">
    <location>
        <begin position="101"/>
        <end position="249"/>
    </location>
</feature>
<evidence type="ECO:0000313" key="5">
    <source>
        <dbReference type="Proteomes" id="UP001530315"/>
    </source>
</evidence>
<dbReference type="PANTHER" id="PTHR43046:SF13">
    <property type="entry name" value="NUDIX HYDROLASE DOMAIN-CONTAINING PROTEIN"/>
    <property type="match status" value="1"/>
</dbReference>
<evidence type="ECO:0000256" key="1">
    <source>
        <dbReference type="ARBA" id="ARBA00001946"/>
    </source>
</evidence>
<sequence>CFSPAFRFTRPERSYRAERELVRIIQSNWVPHPDPDVHPACPKKLSSCSSPKYYNDITFVRLANRRRNPPPPLSPPFPLSLAPRACRFLPDAEYGVALDNLVKGCTDVLLLSPDGKRIFLGKRCVQPQPDWWFMGGRMLPGETPVDSCRRLLLRETGGLTDVDPSRFVAVCAQSFAFGMREQEPSDHGTCDVQLCYMLRLSDDEYEAGKVVVASVLDVNEYIDGGWKDIDGILSGNYHPALKYAVRCVLASMALEDMSNYCGGSDEELSRLTRVFLRRRKDVEEGMMGRTTTATATTTTTTTTNDYVLESKELDYRATVKSKYY</sequence>
<reference evidence="4 5" key="1">
    <citation type="submission" date="2024-10" db="EMBL/GenBank/DDBJ databases">
        <title>Updated reference genomes for cyclostephanoid diatoms.</title>
        <authorList>
            <person name="Roberts W.R."/>
            <person name="Alverson A.J."/>
        </authorList>
    </citation>
    <scope>NUCLEOTIDE SEQUENCE [LARGE SCALE GENOMIC DNA]</scope>
    <source>
        <strain evidence="4 5">AJA276-08</strain>
    </source>
</reference>
<comment type="cofactor">
    <cofactor evidence="1">
        <name>Mg(2+)</name>
        <dbReference type="ChEBI" id="CHEBI:18420"/>
    </cofactor>
</comment>
<keyword evidence="5" id="KW-1185">Reference proteome</keyword>
<comment type="caution">
    <text evidence="4">The sequence shown here is derived from an EMBL/GenBank/DDBJ whole genome shotgun (WGS) entry which is preliminary data.</text>
</comment>
<dbReference type="InterPro" id="IPR015797">
    <property type="entry name" value="NUDIX_hydrolase-like_dom_sf"/>
</dbReference>
<evidence type="ECO:0000259" key="3">
    <source>
        <dbReference type="PROSITE" id="PS51462"/>
    </source>
</evidence>
<dbReference type="GO" id="GO:0016787">
    <property type="term" value="F:hydrolase activity"/>
    <property type="evidence" value="ECO:0007669"/>
    <property type="project" value="UniProtKB-KW"/>
</dbReference>
<dbReference type="Gene3D" id="3.90.79.10">
    <property type="entry name" value="Nucleoside Triphosphate Pyrophosphohydrolase"/>
    <property type="match status" value="1"/>
</dbReference>
<proteinExistence type="predicted"/>
<gene>
    <name evidence="4" type="ORF">ACHAW5_005297</name>
</gene>
<dbReference type="EMBL" id="JALLAZ020000736">
    <property type="protein sequence ID" value="KAL3788246.1"/>
    <property type="molecule type" value="Genomic_DNA"/>
</dbReference>
<dbReference type="PROSITE" id="PS51462">
    <property type="entry name" value="NUDIX"/>
    <property type="match status" value="1"/>
</dbReference>
<accession>A0ABD3PKC8</accession>
<dbReference type="AlphaFoldDB" id="A0ABD3PKC8"/>
<keyword evidence="2" id="KW-0378">Hydrolase</keyword>
<evidence type="ECO:0000313" key="4">
    <source>
        <dbReference type="EMBL" id="KAL3788246.1"/>
    </source>
</evidence>
<dbReference type="SUPFAM" id="SSF55811">
    <property type="entry name" value="Nudix"/>
    <property type="match status" value="1"/>
</dbReference>
<dbReference type="PANTHER" id="PTHR43046">
    <property type="entry name" value="GDP-MANNOSE MANNOSYL HYDROLASE"/>
    <property type="match status" value="1"/>
</dbReference>
<protein>
    <recommendedName>
        <fullName evidence="3">Nudix hydrolase domain-containing protein</fullName>
    </recommendedName>
</protein>
<dbReference type="Pfam" id="PF00293">
    <property type="entry name" value="NUDIX"/>
    <property type="match status" value="1"/>
</dbReference>
<evidence type="ECO:0000256" key="2">
    <source>
        <dbReference type="ARBA" id="ARBA00022801"/>
    </source>
</evidence>
<name>A0ABD3PKC8_9STRA</name>